<evidence type="ECO:0000256" key="1">
    <source>
        <dbReference type="ARBA" id="ARBA00004651"/>
    </source>
</evidence>
<gene>
    <name evidence="10" type="ordered locus">DaAHT2_0080</name>
</gene>
<dbReference type="PANTHER" id="PTHR30572">
    <property type="entry name" value="MEMBRANE COMPONENT OF TRANSPORTER-RELATED"/>
    <property type="match status" value="1"/>
</dbReference>
<dbReference type="KEGG" id="dak:DaAHT2_0080"/>
<evidence type="ECO:0000256" key="7">
    <source>
        <dbReference type="SAM" id="Phobius"/>
    </source>
</evidence>
<dbReference type="EMBL" id="CP001940">
    <property type="protein sequence ID" value="ADH84793.1"/>
    <property type="molecule type" value="Genomic_DNA"/>
</dbReference>
<keyword evidence="2" id="KW-1003">Cell membrane</keyword>
<name>D6Z5D6_DESAT</name>
<dbReference type="STRING" id="589865.DaAHT2_0080"/>
<dbReference type="GO" id="GO:0022857">
    <property type="term" value="F:transmembrane transporter activity"/>
    <property type="evidence" value="ECO:0007669"/>
    <property type="project" value="TreeGrafter"/>
</dbReference>
<dbReference type="Pfam" id="PF12704">
    <property type="entry name" value="MacB_PCD"/>
    <property type="match status" value="1"/>
</dbReference>
<evidence type="ECO:0000313" key="10">
    <source>
        <dbReference type="EMBL" id="ADH84793.1"/>
    </source>
</evidence>
<dbReference type="AlphaFoldDB" id="D6Z5D6"/>
<keyword evidence="4 7" id="KW-1133">Transmembrane helix</keyword>
<dbReference type="InterPro" id="IPR025857">
    <property type="entry name" value="MacB_PCD"/>
</dbReference>
<evidence type="ECO:0000256" key="6">
    <source>
        <dbReference type="ARBA" id="ARBA00038076"/>
    </source>
</evidence>
<evidence type="ECO:0000256" key="2">
    <source>
        <dbReference type="ARBA" id="ARBA00022475"/>
    </source>
</evidence>
<dbReference type="eggNOG" id="COG4591">
    <property type="taxonomic scope" value="Bacteria"/>
</dbReference>
<dbReference type="HOGENOM" id="CLU_000604_8_0_7"/>
<dbReference type="GO" id="GO:0005886">
    <property type="term" value="C:plasma membrane"/>
    <property type="evidence" value="ECO:0007669"/>
    <property type="project" value="UniProtKB-SubCell"/>
</dbReference>
<dbReference type="InParanoid" id="D6Z5D6"/>
<protein>
    <recommendedName>
        <fullName evidence="12">ABC transporter permease</fullName>
    </recommendedName>
</protein>
<evidence type="ECO:0000313" key="11">
    <source>
        <dbReference type="Proteomes" id="UP000001508"/>
    </source>
</evidence>
<dbReference type="RefSeq" id="WP_013162324.1">
    <property type="nucleotide sequence ID" value="NC_014216.1"/>
</dbReference>
<keyword evidence="5 7" id="KW-0472">Membrane</keyword>
<evidence type="ECO:0000256" key="5">
    <source>
        <dbReference type="ARBA" id="ARBA00023136"/>
    </source>
</evidence>
<dbReference type="InterPro" id="IPR050250">
    <property type="entry name" value="Macrolide_Exporter_MacB"/>
</dbReference>
<organism evidence="10 11">
    <name type="scientific">Desulfurivibrio alkaliphilus (strain DSM 19089 / UNIQEM U267 / AHT2)</name>
    <dbReference type="NCBI Taxonomy" id="589865"/>
    <lineage>
        <taxon>Bacteria</taxon>
        <taxon>Pseudomonadati</taxon>
        <taxon>Thermodesulfobacteriota</taxon>
        <taxon>Desulfobulbia</taxon>
        <taxon>Desulfobulbales</taxon>
        <taxon>Desulfobulbaceae</taxon>
        <taxon>Desulfurivibrio</taxon>
    </lineage>
</organism>
<comment type="subcellular location">
    <subcellularLocation>
        <location evidence="1">Cell membrane</location>
        <topology evidence="1">Multi-pass membrane protein</topology>
    </subcellularLocation>
</comment>
<feature type="transmembrane region" description="Helical" evidence="7">
    <location>
        <begin position="354"/>
        <end position="375"/>
    </location>
</feature>
<accession>D6Z5D6</accession>
<evidence type="ECO:0000256" key="3">
    <source>
        <dbReference type="ARBA" id="ARBA00022692"/>
    </source>
</evidence>
<dbReference type="PANTHER" id="PTHR30572:SF4">
    <property type="entry name" value="ABC TRANSPORTER PERMEASE YTRF"/>
    <property type="match status" value="1"/>
</dbReference>
<keyword evidence="3 7" id="KW-0812">Transmembrane</keyword>
<proteinExistence type="inferred from homology"/>
<feature type="domain" description="ABC3 transporter permease C-terminal" evidence="8">
    <location>
        <begin position="260"/>
        <end position="382"/>
    </location>
</feature>
<dbReference type="OrthoDB" id="9809768at2"/>
<evidence type="ECO:0008006" key="12">
    <source>
        <dbReference type="Google" id="ProtNLM"/>
    </source>
</evidence>
<feature type="transmembrane region" description="Helical" evidence="7">
    <location>
        <begin position="311"/>
        <end position="331"/>
    </location>
</feature>
<dbReference type="Pfam" id="PF02687">
    <property type="entry name" value="FtsX"/>
    <property type="match status" value="1"/>
</dbReference>
<reference evidence="11" key="1">
    <citation type="submission" date="2010-02" db="EMBL/GenBank/DDBJ databases">
        <title>Complete sequence of Desulfurivibrio alkaliphilus AHT2.</title>
        <authorList>
            <consortium name="US DOE Joint Genome Institute"/>
            <person name="Pitluck S."/>
            <person name="Chertkov O."/>
            <person name="Detter J.C."/>
            <person name="Han C."/>
            <person name="Tapia R."/>
            <person name="Larimer F."/>
            <person name="Land M."/>
            <person name="Hauser L."/>
            <person name="Kyrpides N."/>
            <person name="Mikhailova N."/>
            <person name="Sorokin D.Y."/>
            <person name="Muyzer G."/>
            <person name="Woyke T."/>
        </authorList>
    </citation>
    <scope>NUCLEOTIDE SEQUENCE [LARGE SCALE GENOMIC DNA]</scope>
    <source>
        <strain evidence="11">DSM 19089 / UNIQEM U267 / AHT2</strain>
    </source>
</reference>
<feature type="transmembrane region" description="Helical" evidence="7">
    <location>
        <begin position="20"/>
        <end position="39"/>
    </location>
</feature>
<keyword evidence="11" id="KW-1185">Reference proteome</keyword>
<comment type="similarity">
    <text evidence="6">Belongs to the ABC-4 integral membrane protein family.</text>
</comment>
<dbReference type="Proteomes" id="UP000001508">
    <property type="component" value="Chromosome"/>
</dbReference>
<evidence type="ECO:0000259" key="9">
    <source>
        <dbReference type="Pfam" id="PF12704"/>
    </source>
</evidence>
<evidence type="ECO:0000259" key="8">
    <source>
        <dbReference type="Pfam" id="PF02687"/>
    </source>
</evidence>
<evidence type="ECO:0000256" key="4">
    <source>
        <dbReference type="ARBA" id="ARBA00022989"/>
    </source>
</evidence>
<sequence>MSGMLKLSVQNLLRHRTRSFLTMLGIAAAVGVLFSVFSFNRGFDQGLARELQATGLHFMVVPVGCAHEVAALVLHGAVVPKYLDAGVIDDVRKIDGVELATPILVAQLPNPDRHRIDLIYGVEMEVLREIKPDWRISGEIPTAPNELLLGYDVAEHAGLRLGDEFRYPAVDETFIVTGILERTNSQDDAFVYLDIGTAQRLMDNPDGATAIGVKVSAPERMGSIINQLEEEMPGIQIVTMSQVMNSVANVAASAKSLSLAIALVALVIGAVGVMNSILMAVFERSQEIGMMRAIGASRWNVFQIILKETTILTIVGGAAGIAIATVGAQLIENYVRRIMPYVPGGDMLSFDPTLALACVGFALVVGLVAGLYPAWKASRINPIEAIKS</sequence>
<feature type="domain" description="MacB-like periplasmic core" evidence="9">
    <location>
        <begin position="19"/>
        <end position="230"/>
    </location>
</feature>
<dbReference type="InterPro" id="IPR003838">
    <property type="entry name" value="ABC3_permease_C"/>
</dbReference>
<feature type="transmembrane region" description="Helical" evidence="7">
    <location>
        <begin position="259"/>
        <end position="282"/>
    </location>
</feature>